<dbReference type="OrthoDB" id="10339348at2759"/>
<evidence type="ECO:0000313" key="2">
    <source>
        <dbReference type="Proteomes" id="UP000789759"/>
    </source>
</evidence>
<comment type="caution">
    <text evidence="1">The sequence shown here is derived from an EMBL/GenBank/DDBJ whole genome shotgun (WGS) entry which is preliminary data.</text>
</comment>
<name>A0A9N9AK24_9GLOM</name>
<dbReference type="AlphaFoldDB" id="A0A9N9AK24"/>
<gene>
    <name evidence="1" type="ORF">CPELLU_LOCUS4048</name>
</gene>
<evidence type="ECO:0000313" key="1">
    <source>
        <dbReference type="EMBL" id="CAG8535474.1"/>
    </source>
</evidence>
<sequence length="243" mass="27179">MLDVKSSNHLAALSKISENQLNHLKSKVEKLFSFEATSPEVSDIEKLPIAILYGEERISELSRKKLLGIHIRNLADEKEIITNNATIKPYLNYLPFVNVSNSLVKLNSDFQELTSLAKQYNAKEFIDNAKKLNPIIVDVSKTTEEVAFDSHNPSTSESRAINVELLGGSGLTYRSGYKCTAAFWVNFGGLKYLVTAGNCGINGPTSRHRVIDFYYSPFWEHDSILPENLIGPMMSMELIEDSS</sequence>
<dbReference type="InterPro" id="IPR043504">
    <property type="entry name" value="Peptidase_S1_PA_chymotrypsin"/>
</dbReference>
<dbReference type="EMBL" id="CAJVQA010002064">
    <property type="protein sequence ID" value="CAG8535474.1"/>
    <property type="molecule type" value="Genomic_DNA"/>
</dbReference>
<organism evidence="1 2">
    <name type="scientific">Cetraspora pellucida</name>
    <dbReference type="NCBI Taxonomy" id="1433469"/>
    <lineage>
        <taxon>Eukaryota</taxon>
        <taxon>Fungi</taxon>
        <taxon>Fungi incertae sedis</taxon>
        <taxon>Mucoromycota</taxon>
        <taxon>Glomeromycotina</taxon>
        <taxon>Glomeromycetes</taxon>
        <taxon>Diversisporales</taxon>
        <taxon>Gigasporaceae</taxon>
        <taxon>Cetraspora</taxon>
    </lineage>
</organism>
<keyword evidence="2" id="KW-1185">Reference proteome</keyword>
<accession>A0A9N9AK24</accession>
<dbReference type="Gene3D" id="2.40.10.10">
    <property type="entry name" value="Trypsin-like serine proteases"/>
    <property type="match status" value="1"/>
</dbReference>
<proteinExistence type="predicted"/>
<reference evidence="1" key="1">
    <citation type="submission" date="2021-06" db="EMBL/GenBank/DDBJ databases">
        <authorList>
            <person name="Kallberg Y."/>
            <person name="Tangrot J."/>
            <person name="Rosling A."/>
        </authorList>
    </citation>
    <scope>NUCLEOTIDE SEQUENCE</scope>
    <source>
        <strain evidence="1">FL966</strain>
    </source>
</reference>
<dbReference type="Proteomes" id="UP000789759">
    <property type="component" value="Unassembled WGS sequence"/>
</dbReference>
<protein>
    <submittedName>
        <fullName evidence="1">13692_t:CDS:1</fullName>
    </submittedName>
</protein>